<evidence type="ECO:0000259" key="2">
    <source>
        <dbReference type="Pfam" id="PF04685"/>
    </source>
</evidence>
<feature type="compositionally biased region" description="Polar residues" evidence="1">
    <location>
        <begin position="18"/>
        <end position="30"/>
    </location>
</feature>
<dbReference type="InterPro" id="IPR012341">
    <property type="entry name" value="6hp_glycosidase-like_sf"/>
</dbReference>
<dbReference type="Gene3D" id="1.50.10.10">
    <property type="match status" value="1"/>
</dbReference>
<evidence type="ECO:0000313" key="4">
    <source>
        <dbReference type="EMBL" id="CAB3798361.1"/>
    </source>
</evidence>
<evidence type="ECO:0008006" key="6">
    <source>
        <dbReference type="Google" id="ProtNLM"/>
    </source>
</evidence>
<dbReference type="InterPro" id="IPR008928">
    <property type="entry name" value="6-hairpin_glycosidase_sf"/>
</dbReference>
<feature type="compositionally biased region" description="Low complexity" evidence="1">
    <location>
        <begin position="34"/>
        <end position="48"/>
    </location>
</feature>
<evidence type="ECO:0000256" key="1">
    <source>
        <dbReference type="SAM" id="MobiDB-lite"/>
    </source>
</evidence>
<dbReference type="AlphaFoldDB" id="A0A6S7BFB9"/>
<dbReference type="EMBL" id="CADIKM010000029">
    <property type="protein sequence ID" value="CAB3798361.1"/>
    <property type="molecule type" value="Genomic_DNA"/>
</dbReference>
<protein>
    <recommendedName>
        <fullName evidence="6">Glycosyl-hydrolase family 116 catalytic region domain-containing protein</fullName>
    </recommendedName>
</protein>
<gene>
    <name evidence="4" type="ORF">LMG28138_04426</name>
</gene>
<dbReference type="GO" id="GO:0008422">
    <property type="term" value="F:beta-glucosidase activity"/>
    <property type="evidence" value="ECO:0007669"/>
    <property type="project" value="TreeGrafter"/>
</dbReference>
<dbReference type="GO" id="GO:0005975">
    <property type="term" value="P:carbohydrate metabolic process"/>
    <property type="evidence" value="ECO:0007669"/>
    <property type="project" value="InterPro"/>
</dbReference>
<name>A0A6S7BFB9_9BURK</name>
<feature type="region of interest" description="Disordered" evidence="1">
    <location>
        <begin position="1"/>
        <end position="54"/>
    </location>
</feature>
<proteinExistence type="predicted"/>
<feature type="domain" description="Glycosyl-hydrolase family 116 N-terminal" evidence="3">
    <location>
        <begin position="66"/>
        <end position="391"/>
    </location>
</feature>
<sequence>MLDHQDEATQKTVAEAARQTSGSATHTGTYAGTAPEAASDSSPSTDSASHPDDDFVYRGTRSKYVAFPLGGIGTGSVSLTGSGRLVDWSIRNKPDIHQFNGYSHFAIKAEHRGVLLDARVLNGPYEGNPTGSPATRKFDGFGFGANRDTLAGVPHFEEATFIGRFPVAEVEFTDTRFPGQVRLTAMSPFIPHEDRDSSMPVAMFTIEVTNTSDHSIDYTIGGTLGNLGCDSGVHRFVEDRGLHALHLTSADADRPPEQRGDLAIVTDADDVEHVDYHFRGQWFDSLSLYWREFARAGRLKERSYDAPRASRNMFSQPEHGTLAARVTVAPGERRRVRFAISWNYPVGSIYWFNRRGPGSPFYEGSAPTWKNYYATQWADALASGADAMRRWPDLEARTVAFRDSLFGSSLPREIVSAVSGTLGILRSATVIRLEGGQLWGWEGQHEHDGSCEGSCTHVWNYQQALPYLFPALERTLRETEFAYNQLPNGGLTFRQRLPLGSGFDVIGPCADGHFGAIIKAFREWKNSGDDAWLRQQWPAIRRAIDYAWSPGNPDRWDPERTGVLWGRQHHTLDMELFGPNSWLTSMYLAALKAGAEMAEAMDEPAFAGELVHIAHKGREFVDCELFNGRWFTQKLDLGNRALLEPFDENRAAGVLAESFMQAYWSDEYREIKYQVGDGCLTDQLLGQWHADLAGLGDLVDPRHVGTALQSVYRENFRPTLRDHFNPCRVYAYENDAGLLLATWPEGTHQPAVPAPYAEEVWTGLEYMMASHLIMRGLVDEGLTIVRAARARHDGSNRNPWNDIECGSYYARSLSSYALVNAWLGLSFDARRGEIGFRPARHASGVFPWSAGKGWGDVTVDGAEVSLYVKGGELQLASLSLPSLDGEVTVDGVTARREGSRVHLASPRLMRAGERLVVRRIERHGKASAAGDADVATVDASCARGDAADAPADAASATPTFTEAQHGPA</sequence>
<evidence type="ECO:0000313" key="5">
    <source>
        <dbReference type="Proteomes" id="UP000494115"/>
    </source>
</evidence>
<keyword evidence="5" id="KW-1185">Reference proteome</keyword>
<feature type="domain" description="Glycosyl-hydrolase family 116 catalytic region" evidence="2">
    <location>
        <begin position="511"/>
        <end position="818"/>
    </location>
</feature>
<dbReference type="InterPro" id="IPR006775">
    <property type="entry name" value="GH116_catalytic"/>
</dbReference>
<dbReference type="Proteomes" id="UP000494115">
    <property type="component" value="Unassembled WGS sequence"/>
</dbReference>
<dbReference type="PANTHER" id="PTHR12654">
    <property type="entry name" value="BILE ACID BETA-GLUCOSIDASE-RELATED"/>
    <property type="match status" value="1"/>
</dbReference>
<dbReference type="Pfam" id="PF04685">
    <property type="entry name" value="DUF608"/>
    <property type="match status" value="1"/>
</dbReference>
<dbReference type="InterPro" id="IPR052566">
    <property type="entry name" value="Non-lysos_glucosylceramidase"/>
</dbReference>
<dbReference type="RefSeq" id="WP_175106963.1">
    <property type="nucleotide sequence ID" value="NZ_CADIKM010000029.1"/>
</dbReference>
<evidence type="ECO:0000259" key="3">
    <source>
        <dbReference type="Pfam" id="PF12215"/>
    </source>
</evidence>
<dbReference type="InterPro" id="IPR024462">
    <property type="entry name" value="GH116_N"/>
</dbReference>
<accession>A0A6S7BFB9</accession>
<organism evidence="4 5">
    <name type="scientific">Pararobbsia alpina</name>
    <dbReference type="NCBI Taxonomy" id="621374"/>
    <lineage>
        <taxon>Bacteria</taxon>
        <taxon>Pseudomonadati</taxon>
        <taxon>Pseudomonadota</taxon>
        <taxon>Betaproteobacteria</taxon>
        <taxon>Burkholderiales</taxon>
        <taxon>Burkholderiaceae</taxon>
        <taxon>Pararobbsia</taxon>
    </lineage>
</organism>
<reference evidence="4 5" key="1">
    <citation type="submission" date="2020-04" db="EMBL/GenBank/DDBJ databases">
        <authorList>
            <person name="De Canck E."/>
        </authorList>
    </citation>
    <scope>NUCLEOTIDE SEQUENCE [LARGE SCALE GENOMIC DNA]</scope>
    <source>
        <strain evidence="4 5">LMG 28138</strain>
    </source>
</reference>
<dbReference type="Pfam" id="PF12215">
    <property type="entry name" value="Glyco_hydr_116N"/>
    <property type="match status" value="1"/>
</dbReference>
<dbReference type="PANTHER" id="PTHR12654:SF0">
    <property type="entry name" value="NON-LYSOSOMAL GLUCOSYLCERAMIDASE"/>
    <property type="match status" value="1"/>
</dbReference>
<dbReference type="SUPFAM" id="SSF48208">
    <property type="entry name" value="Six-hairpin glycosidases"/>
    <property type="match status" value="1"/>
</dbReference>